<evidence type="ECO:0008006" key="4">
    <source>
        <dbReference type="Google" id="ProtNLM"/>
    </source>
</evidence>
<geneLocation type="plasmid" evidence="2">
    <name>unnamed</name>
</geneLocation>
<evidence type="ECO:0000313" key="3">
    <source>
        <dbReference type="EMBL" id="QXV92371.1"/>
    </source>
</evidence>
<dbReference type="Gene3D" id="3.40.50.300">
    <property type="entry name" value="P-loop containing nucleotide triphosphate hydrolases"/>
    <property type="match status" value="1"/>
</dbReference>
<dbReference type="EMBL" id="MZ502218">
    <property type="protein sequence ID" value="QXV92102.1"/>
    <property type="molecule type" value="Genomic_DNA"/>
</dbReference>
<evidence type="ECO:0000256" key="1">
    <source>
        <dbReference type="SAM" id="MobiDB-lite"/>
    </source>
</evidence>
<dbReference type="SUPFAM" id="SSF52540">
    <property type="entry name" value="P-loop containing nucleoside triphosphate hydrolases"/>
    <property type="match status" value="1"/>
</dbReference>
<reference evidence="3" key="1">
    <citation type="submission" date="2021-06" db="EMBL/GenBank/DDBJ databases">
        <authorList>
            <person name="Tome M."/>
            <person name="Jakse J."/>
            <person name="Slemc L."/>
            <person name="Garcia A.R."/>
            <person name="Petkovic H."/>
        </authorList>
    </citation>
    <scope>NUCLEOTIDE SEQUENCE</scope>
    <source>
        <plasmid evidence="3">pPZG101</plasmid>
        <plasmid evidence="2">unnamed</plasmid>
    </source>
</reference>
<feature type="compositionally biased region" description="Low complexity" evidence="1">
    <location>
        <begin position="589"/>
        <end position="604"/>
    </location>
</feature>
<proteinExistence type="predicted"/>
<dbReference type="RefSeq" id="WP_003979051.1">
    <property type="nucleotide sequence ID" value="NZ_CP025552.1"/>
</dbReference>
<geneLocation type="plasmid" evidence="3">
    <name>pPZG101</name>
</geneLocation>
<keyword evidence="3" id="KW-0614">Plasmid</keyword>
<sequence>MRAPKHPSPQYTDYAAFVAAQTNLATARAATGTPARRTVKQWALDNRGRLALAVMTAGLGPAGEVLSATGDGWKTALSLGAAGAAAAGAWGWVPGLVKWKGQWKPARTLPSDFDRYTALSMPVTGSGLLTTMAAVGGPEWGENPWWGFSVAWSLGYGAWAWRRWGRRPAPKGPELSRQMLDWIEYAAVPEGPYPKSKLVSPLARPDGGWTAEIHVPRGKSFKIQALDDVLSALDIGDPDLLALEKIAPRKGKITVFAENPLKAGTLFGDQHVLDPETGLAPIGVYYDGALAHYRFFLPGSGAVHSFVTGTSGSGKSRLLDALLGIERRSPLVCSIVIDPQQGLSLPDWPDGVAVFAPGNAFGIVVLRALHAIMKERAARYNRMKWTDDKGRTRVGRAFFVPGDPDPLLSLTLDEAHDLLTDPEYGEEAVKIIGDFAKEARKVGIKIRLANQSPNASELGGETLIRDILQGGNNAVLRSGSSATGKRAAGSALDGVDPGAIPREFNDGSTTAGLGYLAGPDNRTAMWRAPNVEDPYGLAHEGFTTGIEQVTVDALPIVCHILAEHALMLRLRNAGEEYTYDPGRFTDAAPAAKARKQTAAASAPSEQPVPDAVEPAGSGLSDTARSIVAFLHKHGKPVAPAVISRSLGIPNPRVRTALGRMKDDPNIPVISLGQGAWIHEAHADEYKTAA</sequence>
<dbReference type="GeneID" id="66860572"/>
<dbReference type="EMBL" id="MZ502219">
    <property type="protein sequence ID" value="QXV92371.1"/>
    <property type="molecule type" value="Genomic_DNA"/>
</dbReference>
<gene>
    <name evidence="2" type="ORF">M4018_083000</name>
    <name evidence="3" type="ORF">R6500_083000</name>
</gene>
<accession>A0A8F7KV63</accession>
<evidence type="ECO:0000313" key="2">
    <source>
        <dbReference type="EMBL" id="QXV92102.1"/>
    </source>
</evidence>
<organism evidence="3">
    <name type="scientific">Streptomyces rimosus</name>
    <dbReference type="NCBI Taxonomy" id="1927"/>
    <lineage>
        <taxon>Bacteria</taxon>
        <taxon>Bacillati</taxon>
        <taxon>Actinomycetota</taxon>
        <taxon>Actinomycetes</taxon>
        <taxon>Kitasatosporales</taxon>
        <taxon>Streptomycetaceae</taxon>
        <taxon>Streptomyces</taxon>
    </lineage>
</organism>
<dbReference type="AlphaFoldDB" id="A0A8F7KV63"/>
<dbReference type="InterPro" id="IPR027417">
    <property type="entry name" value="P-loop_NTPase"/>
</dbReference>
<protein>
    <recommendedName>
        <fullName evidence="4">Cell division protein FtsK</fullName>
    </recommendedName>
</protein>
<feature type="region of interest" description="Disordered" evidence="1">
    <location>
        <begin position="589"/>
        <end position="617"/>
    </location>
</feature>
<name>A0A8F7KV63_STRRM</name>